<gene>
    <name evidence="1" type="ORF">RV045_09820</name>
</gene>
<dbReference type="EMBL" id="JAWDIE010000014">
    <property type="protein sequence ID" value="MEJ7138717.1"/>
    <property type="molecule type" value="Genomic_DNA"/>
</dbReference>
<organism evidence="1 2">
    <name type="scientific">Amphibiibacter pelophylacis</name>
    <dbReference type="NCBI Taxonomy" id="1799477"/>
    <lineage>
        <taxon>Bacteria</taxon>
        <taxon>Pseudomonadati</taxon>
        <taxon>Pseudomonadota</taxon>
        <taxon>Betaproteobacteria</taxon>
        <taxon>Burkholderiales</taxon>
        <taxon>Sphaerotilaceae</taxon>
        <taxon>Amphibiibacter</taxon>
    </lineage>
</organism>
<keyword evidence="2" id="KW-1185">Reference proteome</keyword>
<proteinExistence type="predicted"/>
<comment type="caution">
    <text evidence="1">The sequence shown here is derived from an EMBL/GenBank/DDBJ whole genome shotgun (WGS) entry which is preliminary data.</text>
</comment>
<name>A0ACC6P3I7_9BURK</name>
<reference evidence="1" key="1">
    <citation type="submission" date="2023-10" db="EMBL/GenBank/DDBJ databases">
        <title>Amphibacter perezi, gen. nov., sp. nov. a novel taxa of the family Comamonadaceae, class Betaproteobacteria isolated from the skin microbiota of Pelophylax perezi from different populations.</title>
        <authorList>
            <person name="Costa S."/>
            <person name="Proenca D.N."/>
            <person name="Lopes I."/>
            <person name="Morais P.V."/>
        </authorList>
    </citation>
    <scope>NUCLEOTIDE SEQUENCE</scope>
    <source>
        <strain evidence="1">SL12-8</strain>
    </source>
</reference>
<sequence length="378" mass="39888">MPLLTTVLGLAQRLRRERFLLALLLPAVLWALVHPHDALNYPQAIDWPTLATLAALLALTQGLQSSGALAPLALRLMHHLDSPRRLALFLVLAAAALSTVLTNDVALFITVPLTLTLRGRADLPVARLVIFQAMAVNAGSLLSPIGNPQNILLWQQSGLSPAAFVAQMAPLALASLATLLALTAAVFSGQPCAPAPDAGRSATDRPLLALSCALYGLFLLALHLQQPLAGLALTLAGLAALRWRLLLKVDWPLLAVFALMFIDIQLLASLPLINTALTELAGAGETVRYLGAVGLSQLISNVPATMLLLHSQPPGALLAYAVNVGGYGFVLGSLANLIALRQLGAEGRWGAFHAWSVPLLGLNLLLGWLLLRVWPGLA</sequence>
<accession>A0ACC6P3I7</accession>
<evidence type="ECO:0000313" key="1">
    <source>
        <dbReference type="EMBL" id="MEJ7138717.1"/>
    </source>
</evidence>
<evidence type="ECO:0000313" key="2">
    <source>
        <dbReference type="Proteomes" id="UP001364695"/>
    </source>
</evidence>
<protein>
    <submittedName>
        <fullName evidence="1">SLC13 family permease</fullName>
    </submittedName>
</protein>
<dbReference type="Proteomes" id="UP001364695">
    <property type="component" value="Unassembled WGS sequence"/>
</dbReference>